<evidence type="ECO:0000313" key="2">
    <source>
        <dbReference type="EMBL" id="GAY73450.1"/>
    </source>
</evidence>
<sequence length="288" mass="32091">MKHKLNTLLILFGLLFGIGWFSQTAQAADNPKVLLAYDSQNVVHKGNEKIDAVQRLLSSLNIKVDTVRIQDYHKGMLPQGHYAGVITMINWPDGRQANLNFNKDRDKYSGIKLHLGDGITNNEVQQLKVRTVTVFHQQFAIKTGRQSSQSIPFSSSIVLVKNVPKSAKVFGNLVTQTSNQQQYPYGIIDGNQGYIPRFYQDGLGLLSAGQLIAKLFNRSFSQQPVVTITGIMPYSDLTRLNQLSKQFYQAGIPFIVSTTSVNNVANYQAFSKFANSLRLVEQCGGVIF</sequence>
<dbReference type="Proteomes" id="UP000286974">
    <property type="component" value="Unassembled WGS sequence"/>
</dbReference>
<organism evidence="2 3">
    <name type="scientific">Lentilactobacillus kosonis</name>
    <dbReference type="NCBI Taxonomy" id="2810561"/>
    <lineage>
        <taxon>Bacteria</taxon>
        <taxon>Bacillati</taxon>
        <taxon>Bacillota</taxon>
        <taxon>Bacilli</taxon>
        <taxon>Lactobacillales</taxon>
        <taxon>Lactobacillaceae</taxon>
        <taxon>Lentilactobacillus</taxon>
    </lineage>
</organism>
<keyword evidence="3" id="KW-1185">Reference proteome</keyword>
<feature type="signal peptide" evidence="1">
    <location>
        <begin position="1"/>
        <end position="27"/>
    </location>
</feature>
<comment type="caution">
    <text evidence="2">The sequence shown here is derived from an EMBL/GenBank/DDBJ whole genome shotgun (WGS) entry which is preliminary data.</text>
</comment>
<evidence type="ECO:0000313" key="3">
    <source>
        <dbReference type="Proteomes" id="UP000286974"/>
    </source>
</evidence>
<proteinExistence type="predicted"/>
<feature type="chain" id="PRO_5019179187" evidence="1">
    <location>
        <begin position="28"/>
        <end position="288"/>
    </location>
</feature>
<dbReference type="OrthoDB" id="2173243at2"/>
<name>A0A401FM47_9LACO</name>
<protein>
    <submittedName>
        <fullName evidence="2">Hypothetical secreted protein</fullName>
    </submittedName>
</protein>
<dbReference type="RefSeq" id="WP_125008427.1">
    <property type="nucleotide sequence ID" value="NZ_BEXA01000003.1"/>
</dbReference>
<evidence type="ECO:0000256" key="1">
    <source>
        <dbReference type="SAM" id="SignalP"/>
    </source>
</evidence>
<gene>
    <name evidence="2" type="ORF">NBRC111893_1596</name>
</gene>
<dbReference type="EMBL" id="BEXA01000003">
    <property type="protein sequence ID" value="GAY73450.1"/>
    <property type="molecule type" value="Genomic_DNA"/>
</dbReference>
<dbReference type="AlphaFoldDB" id="A0A401FM47"/>
<reference evidence="2 3" key="1">
    <citation type="submission" date="2017-11" db="EMBL/GenBank/DDBJ databases">
        <title>Draft Genome Sequence of Lactobacillus curieae NBRC 111893 isolated from Koso, a Japanese sugar-Vegetable Fermented Beverage.</title>
        <authorList>
            <person name="Chiou T.Y."/>
            <person name="Oshima K."/>
            <person name="Suda W."/>
            <person name="Hattori M."/>
            <person name="Takahashi T."/>
        </authorList>
    </citation>
    <scope>NUCLEOTIDE SEQUENCE [LARGE SCALE GENOMIC DNA]</scope>
    <source>
        <strain evidence="2 3">NBRC111893</strain>
    </source>
</reference>
<accession>A0A401FM47</accession>
<keyword evidence="1" id="KW-0732">Signal</keyword>